<evidence type="ECO:0000313" key="2">
    <source>
        <dbReference type="Proteomes" id="UP000652761"/>
    </source>
</evidence>
<name>A0A843TI68_COLES</name>
<protein>
    <submittedName>
        <fullName evidence="1">Uncharacterized protein</fullName>
    </submittedName>
</protein>
<dbReference type="AlphaFoldDB" id="A0A843TI68"/>
<keyword evidence="2" id="KW-1185">Reference proteome</keyword>
<organism evidence="1 2">
    <name type="scientific">Colocasia esculenta</name>
    <name type="common">Wild taro</name>
    <name type="synonym">Arum esculentum</name>
    <dbReference type="NCBI Taxonomy" id="4460"/>
    <lineage>
        <taxon>Eukaryota</taxon>
        <taxon>Viridiplantae</taxon>
        <taxon>Streptophyta</taxon>
        <taxon>Embryophyta</taxon>
        <taxon>Tracheophyta</taxon>
        <taxon>Spermatophyta</taxon>
        <taxon>Magnoliopsida</taxon>
        <taxon>Liliopsida</taxon>
        <taxon>Araceae</taxon>
        <taxon>Aroideae</taxon>
        <taxon>Colocasieae</taxon>
        <taxon>Colocasia</taxon>
    </lineage>
</organism>
<dbReference type="Proteomes" id="UP000652761">
    <property type="component" value="Unassembled WGS sequence"/>
</dbReference>
<comment type="caution">
    <text evidence="1">The sequence shown here is derived from an EMBL/GenBank/DDBJ whole genome shotgun (WGS) entry which is preliminary data.</text>
</comment>
<evidence type="ECO:0000313" key="1">
    <source>
        <dbReference type="EMBL" id="MQL69244.1"/>
    </source>
</evidence>
<dbReference type="EMBL" id="NMUH01000032">
    <property type="protein sequence ID" value="MQL69244.1"/>
    <property type="molecule type" value="Genomic_DNA"/>
</dbReference>
<sequence>MWTSHERFLADANQSWLAAPKSSYPLINLMMKLKFMKTFFRNWNKYVFKDITDNVLIAEDEFNMAQTRFDDDASQVNGDLLSAARQVLVRTHHQQEIFWRQKSRLQWLKEGDGLVGDPTSLEETVESDSERGE</sequence>
<reference evidence="1" key="1">
    <citation type="submission" date="2017-07" db="EMBL/GenBank/DDBJ databases">
        <title>Taro Niue Genome Assembly and Annotation.</title>
        <authorList>
            <person name="Atibalentja N."/>
            <person name="Keating K."/>
            <person name="Fields C.J."/>
        </authorList>
    </citation>
    <scope>NUCLEOTIDE SEQUENCE</scope>
    <source>
        <strain evidence="1">Niue_2</strain>
        <tissue evidence="1">Leaf</tissue>
    </source>
</reference>
<dbReference type="OrthoDB" id="1436718at2759"/>
<accession>A0A843TI68</accession>
<gene>
    <name evidence="1" type="ORF">Taro_001552</name>
</gene>
<proteinExistence type="predicted"/>